<evidence type="ECO:0000313" key="6">
    <source>
        <dbReference type="EMBL" id="KAK5051094.1"/>
    </source>
</evidence>
<keyword evidence="3" id="KW-0804">Transcription</keyword>
<dbReference type="PANTHER" id="PTHR47424">
    <property type="entry name" value="REGULATORY PROTEIN GAL4"/>
    <property type="match status" value="1"/>
</dbReference>
<protein>
    <submittedName>
        <fullName evidence="6">Uncharacterized protein</fullName>
    </submittedName>
</protein>
<evidence type="ECO:0000256" key="2">
    <source>
        <dbReference type="ARBA" id="ARBA00023125"/>
    </source>
</evidence>
<evidence type="ECO:0000256" key="4">
    <source>
        <dbReference type="ARBA" id="ARBA00023242"/>
    </source>
</evidence>
<gene>
    <name evidence="6" type="ORF">LTR69_010470</name>
</gene>
<evidence type="ECO:0000256" key="3">
    <source>
        <dbReference type="ARBA" id="ARBA00023163"/>
    </source>
</evidence>
<evidence type="ECO:0000313" key="7">
    <source>
        <dbReference type="Proteomes" id="UP001345691"/>
    </source>
</evidence>
<name>A0ABR0IXQ5_9EURO</name>
<dbReference type="EMBL" id="JAVRRF010000036">
    <property type="protein sequence ID" value="KAK5051094.1"/>
    <property type="molecule type" value="Genomic_DNA"/>
</dbReference>
<keyword evidence="1" id="KW-0805">Transcription regulation</keyword>
<proteinExistence type="predicted"/>
<feature type="compositionally biased region" description="Basic and acidic residues" evidence="5">
    <location>
        <begin position="25"/>
        <end position="46"/>
    </location>
</feature>
<keyword evidence="4" id="KW-0539">Nucleus</keyword>
<feature type="region of interest" description="Disordered" evidence="5">
    <location>
        <begin position="1"/>
        <end position="73"/>
    </location>
</feature>
<dbReference type="PANTHER" id="PTHR47424:SF3">
    <property type="entry name" value="REGULATORY PROTEIN GAL4"/>
    <property type="match status" value="1"/>
</dbReference>
<dbReference type="CDD" id="cd12148">
    <property type="entry name" value="fungal_TF_MHR"/>
    <property type="match status" value="1"/>
</dbReference>
<evidence type="ECO:0000256" key="1">
    <source>
        <dbReference type="ARBA" id="ARBA00023015"/>
    </source>
</evidence>
<evidence type="ECO:0000256" key="5">
    <source>
        <dbReference type="SAM" id="MobiDB-lite"/>
    </source>
</evidence>
<dbReference type="InterPro" id="IPR051127">
    <property type="entry name" value="Fungal_SecMet_Regulators"/>
</dbReference>
<dbReference type="Proteomes" id="UP001345691">
    <property type="component" value="Unassembled WGS sequence"/>
</dbReference>
<keyword evidence="7" id="KW-1185">Reference proteome</keyword>
<organism evidence="6 7">
    <name type="scientific">Exophiala sideris</name>
    <dbReference type="NCBI Taxonomy" id="1016849"/>
    <lineage>
        <taxon>Eukaryota</taxon>
        <taxon>Fungi</taxon>
        <taxon>Dikarya</taxon>
        <taxon>Ascomycota</taxon>
        <taxon>Pezizomycotina</taxon>
        <taxon>Eurotiomycetes</taxon>
        <taxon>Chaetothyriomycetidae</taxon>
        <taxon>Chaetothyriales</taxon>
        <taxon>Herpotrichiellaceae</taxon>
        <taxon>Exophiala</taxon>
    </lineage>
</organism>
<reference evidence="6 7" key="1">
    <citation type="submission" date="2023-08" db="EMBL/GenBank/DDBJ databases">
        <title>Black Yeasts Isolated from many extreme environments.</title>
        <authorList>
            <person name="Coleine C."/>
            <person name="Stajich J.E."/>
            <person name="Selbmann L."/>
        </authorList>
    </citation>
    <scope>NUCLEOTIDE SEQUENCE [LARGE SCALE GENOMIC DNA]</scope>
    <source>
        <strain evidence="6 7">CCFEE 6328</strain>
    </source>
</reference>
<sequence>MVRNLLAASQPAAGNNRPPPSQSGYDERLRAIEDTLRQLVRQKDNSSEEPDQLNQDAAHQPDSESYQYPPAPANDDEEVAVLEDDASGGPQNAVEDTVDGMAVITDPKESGSKFYGPSSNIAFLREISDATSASLKALGQSGHANEVNGRMSRATSPVTTLIGPLVSRAVSPVTTLLSETSPVATRHGINIRSLPPEDRALHLIRLFFSDTGMLFPYIHEEGVLRTYATARRNRFAGVSRSWLCLLNVIFAFATYISARPDQPAEKTAAESGIFIERAQALAAEIELKSASLETGKPDPPVS</sequence>
<comment type="caution">
    <text evidence="6">The sequence shown here is derived from an EMBL/GenBank/DDBJ whole genome shotgun (WGS) entry which is preliminary data.</text>
</comment>
<keyword evidence="2" id="KW-0238">DNA-binding</keyword>
<accession>A0ABR0IXQ5</accession>